<evidence type="ECO:0000313" key="1">
    <source>
        <dbReference type="EMBL" id="AHC91159.1"/>
    </source>
</evidence>
<sequence>MAHLKREVFTRVFNVPIADKQPCVFVELGVIEQLQAMTAH</sequence>
<dbReference type="HOGENOM" id="CLU_3295204_0_0_6"/>
<gene>
    <name evidence="1" type="ORF">X970_18340</name>
</gene>
<dbReference type="EMBL" id="CP006979">
    <property type="protein sequence ID" value="AHC91159.1"/>
    <property type="molecule type" value="Genomic_DNA"/>
</dbReference>
<proteinExistence type="predicted"/>
<reference evidence="1 2" key="1">
    <citation type="submission" date="2013-12" db="EMBL/GenBank/DDBJ databases">
        <title>Complete Genomes of Pseudomonas monteilii SB3078 and SB3101, two Benzene, Toluene and Ethylbenzene Degrading Bacteria used for Bioaugmentation.</title>
        <authorList>
            <person name="Dueholm M.S."/>
            <person name="Albertsen M."/>
            <person name="D'Imperio S."/>
            <person name="Tale V.P."/>
            <person name="Lewis D."/>
            <person name="Nilsen P.H."/>
            <person name="Nielsen J.L."/>
        </authorList>
    </citation>
    <scope>NUCLEOTIDE SEQUENCE [LARGE SCALE GENOMIC DNA]</scope>
    <source>
        <strain evidence="1 2">SB3101</strain>
    </source>
</reference>
<accession>V9V6J8</accession>
<organism evidence="1 2">
    <name type="scientific">Pseudomonas monteilii SB3101</name>
    <dbReference type="NCBI Taxonomy" id="1435058"/>
    <lineage>
        <taxon>Bacteria</taxon>
        <taxon>Pseudomonadati</taxon>
        <taxon>Pseudomonadota</taxon>
        <taxon>Gammaproteobacteria</taxon>
        <taxon>Pseudomonadales</taxon>
        <taxon>Pseudomonadaceae</taxon>
        <taxon>Pseudomonas</taxon>
    </lineage>
</organism>
<protein>
    <submittedName>
        <fullName evidence="1">Uncharacterized protein</fullName>
    </submittedName>
</protein>
<dbReference type="PATRIC" id="fig|1435058.3.peg.3564"/>
<name>V9V6J8_9PSED</name>
<dbReference type="KEGG" id="pmot:X970_18340"/>
<evidence type="ECO:0000313" key="2">
    <source>
        <dbReference type="Proteomes" id="UP000018660"/>
    </source>
</evidence>
<dbReference type="Proteomes" id="UP000018660">
    <property type="component" value="Chromosome"/>
</dbReference>
<dbReference type="AlphaFoldDB" id="V9V6J8"/>